<dbReference type="Pfam" id="PF01582">
    <property type="entry name" value="TIR"/>
    <property type="match status" value="1"/>
</dbReference>
<dbReference type="Gene3D" id="3.40.50.10140">
    <property type="entry name" value="Toll/interleukin-1 receptor homology (TIR) domain"/>
    <property type="match status" value="1"/>
</dbReference>
<dbReference type="PROSITE" id="PS50104">
    <property type="entry name" value="TIR"/>
    <property type="match status" value="1"/>
</dbReference>
<reference evidence="2" key="3">
    <citation type="submission" date="2000-08" db="EMBL/GenBank/DDBJ databases">
        <authorList>
            <person name="Cheuk R."/>
            <person name="Shinn P."/>
            <person name="Brooks S."/>
            <person name="Buehler E."/>
            <person name="Chao Q."/>
            <person name="Johnson-Hopson C."/>
            <person name="Khan S."/>
            <person name="Kim C."/>
            <person name="Altafi H."/>
            <person name="Bei B."/>
            <person name="Chin C."/>
            <person name="Chiou J."/>
            <person name="Choi E."/>
            <person name="Conn L."/>
            <person name="Conway A."/>
            <person name="Gonzalez A."/>
            <person name="Hansen N."/>
            <person name="Howing B."/>
            <person name="Koo T."/>
            <person name="Lam B."/>
            <person name="Lee J."/>
            <person name="Lenz C."/>
            <person name="Li J."/>
            <person name="Liu A."/>
            <person name="Liu J."/>
            <person name="Liu S."/>
            <person name="Mukharsky N."/>
            <person name="Nguyen M."/>
            <person name="Palm C."/>
            <person name="Pham P."/>
            <person name="Sakano H."/>
            <person name="Schwartz J."/>
            <person name="Southwick A."/>
            <person name="Thaveri A."/>
            <person name="Toriumi M."/>
            <person name="Vaysberg M."/>
            <person name="Yu G."/>
            <person name="Davis R."/>
            <person name="Federspiel N."/>
            <person name="Theologis A."/>
            <person name="Ecker J."/>
        </authorList>
    </citation>
    <scope>NUCLEOTIDE SEQUENCE</scope>
</reference>
<accession>Q9FYH3</accession>
<evidence type="ECO:0000259" key="1">
    <source>
        <dbReference type="PROSITE" id="PS50104"/>
    </source>
</evidence>
<sequence length="69" mass="8280">MCKLTYVNFEKLWSVCVICVYKICFRLRHNFVSHLVEALRRNAINVFIDNDQELRGEDISILLKRIEYS</sequence>
<evidence type="ECO:0000313" key="2">
    <source>
        <dbReference type="EMBL" id="AAG00236.1"/>
    </source>
</evidence>
<organism evidence="2">
    <name type="scientific">Arabidopsis thaliana</name>
    <name type="common">Mouse-ear cress</name>
    <dbReference type="NCBI Taxonomy" id="3702"/>
    <lineage>
        <taxon>Eukaryota</taxon>
        <taxon>Viridiplantae</taxon>
        <taxon>Streptophyta</taxon>
        <taxon>Embryophyta</taxon>
        <taxon>Tracheophyta</taxon>
        <taxon>Spermatophyta</taxon>
        <taxon>Magnoliopsida</taxon>
        <taxon>eudicotyledons</taxon>
        <taxon>Gunneridae</taxon>
        <taxon>Pentapetalae</taxon>
        <taxon>rosids</taxon>
        <taxon>malvids</taxon>
        <taxon>Brassicales</taxon>
        <taxon>Brassicaceae</taxon>
        <taxon>Camelineae</taxon>
        <taxon>Arabidopsis</taxon>
    </lineage>
</organism>
<dbReference type="InterPro" id="IPR000157">
    <property type="entry name" value="TIR_dom"/>
</dbReference>
<dbReference type="SUPFAM" id="SSF52200">
    <property type="entry name" value="Toll/Interleukin receptor TIR domain"/>
    <property type="match status" value="1"/>
</dbReference>
<reference key="1">
    <citation type="journal article" date="2000" name="Nature">
        <title>Sequence and analysis of chromosome 1 of the plant Arabidopsis thaliana.</title>
        <authorList>
            <person name="Theologis A."/>
            <person name="Ecker J.R."/>
            <person name="Palm C.J."/>
            <person name="Federspiel N.A."/>
            <person name="Kaul S."/>
            <person name="White O."/>
            <person name="Alonso J."/>
            <person name="Altafi H."/>
            <person name="Araujo R."/>
            <person name="Bowman C.L."/>
            <person name="Brooks S.Y."/>
            <person name="Buehler E."/>
            <person name="Chan A."/>
            <person name="Chao Q."/>
            <person name="Chen H."/>
            <person name="Cheuk R.F."/>
            <person name="Chin C.W."/>
            <person name="Chung M.K."/>
            <person name="Conn L."/>
            <person name="Conway A.B."/>
            <person name="Conway A.R."/>
            <person name="Creasy T.H."/>
            <person name="Dewar K."/>
            <person name="Dunn P."/>
            <person name="Etgu P."/>
            <person name="Feldblyum T.V."/>
            <person name="Feng J."/>
            <person name="Fong B."/>
            <person name="Fujii C.Y."/>
            <person name="Gill J.E."/>
            <person name="Goldsmith A.D."/>
            <person name="Haas B."/>
            <person name="Hansen N.F."/>
            <person name="Hughes B."/>
            <person name="Huizar L."/>
            <person name="Hunter J.L."/>
            <person name="Jenkins J."/>
            <person name="Johnson-Hopson C."/>
            <person name="Khan S."/>
            <person name="Khaykin E."/>
            <person name="Kim C.J."/>
            <person name="Koo H.L."/>
            <person name="Kremenetskaia I."/>
            <person name="Kurtz D.B."/>
            <person name="Kwan A."/>
            <person name="Lam B."/>
            <person name="Langin-Hooper S."/>
            <person name="Lee A."/>
            <person name="Lee J.M."/>
            <person name="Lenz C.A."/>
            <person name="Li J.H."/>
            <person name="Li Y."/>
            <person name="Lin X."/>
            <person name="Liu S.X."/>
            <person name="Liu Z.A."/>
            <person name="Luros J.S."/>
            <person name="Maiti R."/>
            <person name="Marziali A."/>
            <person name="Militscher J."/>
            <person name="Miranda M."/>
            <person name="Nguyen M."/>
            <person name="Nierman W.C."/>
            <person name="Osborne B.I."/>
            <person name="Pai G."/>
            <person name="Peterson J."/>
            <person name="Pham P.K."/>
            <person name="Rizzo M."/>
            <person name="Rooney T."/>
            <person name="Rowley D."/>
            <person name="Sakano H."/>
            <person name="Salzberg S.L."/>
            <person name="Schwartz J.R."/>
            <person name="Shinn P."/>
            <person name="Southwick A.M."/>
            <person name="Sun H."/>
            <person name="Tallon L.J."/>
            <person name="Tambunga G."/>
            <person name="Toriumi M.J."/>
            <person name="Town C.D."/>
            <person name="Utterback T."/>
            <person name="Van Aken S."/>
            <person name="Vaysberg M."/>
            <person name="Vysotskaia V.S."/>
            <person name="Walker M."/>
            <person name="Wu D."/>
            <person name="Yu G."/>
            <person name="Fraser C.M."/>
            <person name="Venter J.C."/>
            <person name="Davis R.W."/>
        </authorList>
    </citation>
    <scope>NUCLEOTIDE SEQUENCE [LARGE SCALE GENOMIC DNA]</scope>
    <source>
        <strain>cv. Columbia</strain>
    </source>
</reference>
<dbReference type="EMBL" id="AC002130">
    <property type="protein sequence ID" value="AAG00236.1"/>
    <property type="molecule type" value="Genomic_DNA"/>
</dbReference>
<name>Q9FYH3_ARATH</name>
<dbReference type="GO" id="GO:0007165">
    <property type="term" value="P:signal transduction"/>
    <property type="evidence" value="ECO:0007669"/>
    <property type="project" value="InterPro"/>
</dbReference>
<feature type="domain" description="TIR" evidence="1">
    <location>
        <begin position="11"/>
        <end position="69"/>
    </location>
</feature>
<dbReference type="PIR" id="A96696">
    <property type="entry name" value="A96696"/>
</dbReference>
<proteinExistence type="predicted"/>
<dbReference type="InterPro" id="IPR035897">
    <property type="entry name" value="Toll_tir_struct_dom_sf"/>
</dbReference>
<reference evidence="2" key="2">
    <citation type="submission" date="2000-08" db="EMBL/GenBank/DDBJ databases">
        <title>Genomic sequence for Arabidopsis thaliana BAC F1N21 from chromosome I.</title>
        <authorList>
            <person name="Johnson-Hopson C."/>
            <person name="Brooks S."/>
            <person name="Buehler E."/>
            <person name="Chao Q."/>
            <person name="Khan S."/>
            <person name="Kim C."/>
            <person name="Shinn P."/>
            <person name="Altafi H."/>
            <person name="Bei Q."/>
            <person name="Chin C."/>
            <person name="Chiou J."/>
            <person name="Choi E."/>
            <person name="Conn L."/>
            <person name="Conway A."/>
            <person name="Gonzales A."/>
            <person name="Hansen N."/>
            <person name="Howing B."/>
            <person name="Koo T."/>
            <person name="Lam B."/>
            <person name="Lee J."/>
            <person name="Lenz C."/>
            <person name="Li J."/>
            <person name="Liu A."/>
            <person name="Liu K."/>
            <person name="Liu S."/>
            <person name="Mukharsky N."/>
            <person name="Nguyen M."/>
            <person name="Palm C."/>
            <person name="Pham P."/>
            <person name="Sakano H."/>
            <person name="Schwartz J."/>
            <person name="Southwick A."/>
            <person name="Thaveri A."/>
            <person name="Toriumi M."/>
            <person name="Vaysberg M."/>
            <person name="Yu G."/>
            <person name="Federspiel N.A."/>
            <person name="Theologis A."/>
            <person name="Ecker J.R."/>
        </authorList>
    </citation>
    <scope>NUCLEOTIDE SEQUENCE</scope>
</reference>
<dbReference type="AlphaFoldDB" id="Q9FYH3"/>
<protein>
    <submittedName>
        <fullName evidence="2">F1N21.2</fullName>
    </submittedName>
</protein>